<evidence type="ECO:0000313" key="2">
    <source>
        <dbReference type="EMBL" id="NIJ57517.1"/>
    </source>
</evidence>
<keyword evidence="3" id="KW-1185">Reference proteome</keyword>
<comment type="caution">
    <text evidence="2">The sequence shown here is derived from an EMBL/GenBank/DDBJ whole genome shotgun (WGS) entry which is preliminary data.</text>
</comment>
<keyword evidence="1" id="KW-0472">Membrane</keyword>
<evidence type="ECO:0008006" key="4">
    <source>
        <dbReference type="Google" id="ProtNLM"/>
    </source>
</evidence>
<accession>A0ABX0UX51</accession>
<dbReference type="RefSeq" id="WP_166950103.1">
    <property type="nucleotide sequence ID" value="NZ_JAASQI010000002.1"/>
</dbReference>
<organism evidence="2 3">
    <name type="scientific">Pseudochelatococcus lubricantis</name>
    <dbReference type="NCBI Taxonomy" id="1538102"/>
    <lineage>
        <taxon>Bacteria</taxon>
        <taxon>Pseudomonadati</taxon>
        <taxon>Pseudomonadota</taxon>
        <taxon>Alphaproteobacteria</taxon>
        <taxon>Hyphomicrobiales</taxon>
        <taxon>Chelatococcaceae</taxon>
        <taxon>Pseudochelatococcus</taxon>
    </lineage>
</organism>
<protein>
    <recommendedName>
        <fullName evidence="4">Phenol degradation protein meta</fullName>
    </recommendedName>
</protein>
<feature type="transmembrane region" description="Helical" evidence="1">
    <location>
        <begin position="21"/>
        <end position="40"/>
    </location>
</feature>
<name>A0ABX0UX51_9HYPH</name>
<keyword evidence="1" id="KW-1133">Transmembrane helix</keyword>
<dbReference type="Proteomes" id="UP001429580">
    <property type="component" value="Unassembled WGS sequence"/>
</dbReference>
<dbReference type="Pfam" id="PF13557">
    <property type="entry name" value="Phenol_MetA_deg"/>
    <property type="match status" value="1"/>
</dbReference>
<evidence type="ECO:0000313" key="3">
    <source>
        <dbReference type="Proteomes" id="UP001429580"/>
    </source>
</evidence>
<dbReference type="InterPro" id="IPR025737">
    <property type="entry name" value="FApF"/>
</dbReference>
<gene>
    <name evidence="2" type="ORF">FHS82_001343</name>
</gene>
<dbReference type="EMBL" id="JAASQI010000002">
    <property type="protein sequence ID" value="NIJ57517.1"/>
    <property type="molecule type" value="Genomic_DNA"/>
</dbReference>
<proteinExistence type="predicted"/>
<sequence>MGEDDVPHDRYRRIKVRLSRIAVPCIGAAALFAVCGPAPVRAAENGVGMYLLGSRGPMAGFLPPPGFYVQNDFYFYDGDLSAGKSFPAGGRVVSDVKAQARTNLLSGTWVLPHEVLGGNVAIGAILPFGRTGVTAGLDVDAPRLGIDAYRSLRDKATVFGDPVATASLGWHAGKFHWNIAGMLNVPVGDYRDGQLANLAFHRWAGDISAAVTWLDPEKGLDLSVAAGFTFNGENPKTDYRTGTEFHIEWAVTQFLSKDFSIGVVGYHYEQLTGDGGRGARLGSYKGRVTAVGGSVGYNFTVGEVPVSTRLKVFREFNTRNRMEGTAGIVTVALPLATGR</sequence>
<evidence type="ECO:0000256" key="1">
    <source>
        <dbReference type="SAM" id="Phobius"/>
    </source>
</evidence>
<reference evidence="2 3" key="1">
    <citation type="submission" date="2020-03" db="EMBL/GenBank/DDBJ databases">
        <title>Genomic Encyclopedia of Type Strains, Phase IV (KMG-IV): sequencing the most valuable type-strain genomes for metagenomic binning, comparative biology and taxonomic classification.</title>
        <authorList>
            <person name="Goeker M."/>
        </authorList>
    </citation>
    <scope>NUCLEOTIDE SEQUENCE [LARGE SCALE GENOMIC DNA]</scope>
    <source>
        <strain evidence="2 3">DSM 103870</strain>
    </source>
</reference>
<keyword evidence="1" id="KW-0812">Transmembrane</keyword>